<proteinExistence type="inferred from homology"/>
<organism evidence="5 6">
    <name type="scientific">Chryseolinea soli</name>
    <dbReference type="NCBI Taxonomy" id="2321403"/>
    <lineage>
        <taxon>Bacteria</taxon>
        <taxon>Pseudomonadati</taxon>
        <taxon>Bacteroidota</taxon>
        <taxon>Cytophagia</taxon>
        <taxon>Cytophagales</taxon>
        <taxon>Fulvivirgaceae</taxon>
        <taxon>Chryseolinea</taxon>
    </lineage>
</organism>
<evidence type="ECO:0000313" key="6">
    <source>
        <dbReference type="Proteomes" id="UP000266183"/>
    </source>
</evidence>
<dbReference type="InterPro" id="IPR040841">
    <property type="entry name" value="Luciferase_dom"/>
</dbReference>
<reference evidence="6" key="1">
    <citation type="submission" date="2018-09" db="EMBL/GenBank/DDBJ databases">
        <title>Chryseolinea sp. KIS68-18 isolated from soil.</title>
        <authorList>
            <person name="Weon H.-Y."/>
            <person name="Kwon S.-W."/>
            <person name="Lee S.A."/>
        </authorList>
    </citation>
    <scope>NUCLEOTIDE SEQUENCE [LARGE SCALE GENOMIC DNA]</scope>
    <source>
        <strain evidence="6">KIS68-18</strain>
    </source>
</reference>
<name>A0A385SWV1_9BACT</name>
<dbReference type="OrthoDB" id="9805307at2"/>
<dbReference type="InterPro" id="IPR051121">
    <property type="entry name" value="FAH"/>
</dbReference>
<accession>A0A385SWV1</accession>
<dbReference type="KEGG" id="chk:D4L85_24055"/>
<dbReference type="AlphaFoldDB" id="A0A385SWV1"/>
<dbReference type="EMBL" id="CP032382">
    <property type="protein sequence ID" value="AYB35679.1"/>
    <property type="molecule type" value="Genomic_DNA"/>
</dbReference>
<dbReference type="InterPro" id="IPR011234">
    <property type="entry name" value="Fumarylacetoacetase-like_C"/>
</dbReference>
<dbReference type="GO" id="GO:0016853">
    <property type="term" value="F:isomerase activity"/>
    <property type="evidence" value="ECO:0007669"/>
    <property type="project" value="UniProtKB-ARBA"/>
</dbReference>
<dbReference type="Proteomes" id="UP000266183">
    <property type="component" value="Chromosome"/>
</dbReference>
<dbReference type="InterPro" id="IPR036663">
    <property type="entry name" value="Fumarylacetoacetase_C_sf"/>
</dbReference>
<sequence length="508" mass="56161">MKLFRFGDVGSEKPGIVTADGIHFDVSAFGEDYTENFFATNGIARLEKWFNANRSQCAKVPDRSRIASCVARPSKIVAIGLNYREHVREGGGTAPAEPVIFMKASTAMTGPYDNVIIPRNSVKMDYEVELAIVVGKRASYVPADSAMRYIAGFTIINDYSEREWQLERPGGQWDKGKSADTFAPLGPYLVTPAQSGDPNHLSLWLSVNGKKMQQANTADMIFNVERLLSEVSKFMTLLPGDVIATGTPSGVGLGQKPPLYLKPGDVVELGIENLGSQKQTLVSPIQYYLGDDAYKDYQAWVALGVGGLPHTFDGYQTVKRLGKNMKNPFDVANLERHIGKAGDVSTLKRLPKRKGPRPTIAPFAIPHRQTDQHNDTVTRNEERKWIESAAIHQPERLTYKRSFFEKHNDALFVKDSLTGNHTLMPITHAEIAHVHPSDGSMHMILSPSDAKVVIESGWGELHGLAGQVFAPGRELAPGYIMIYSPRTKKELEIAKQILEAAIRYNCNP</sequence>
<dbReference type="Gene3D" id="3.90.850.10">
    <property type="entry name" value="Fumarylacetoacetase-like, C-terminal domain"/>
    <property type="match status" value="1"/>
</dbReference>
<dbReference type="PANTHER" id="PTHR42796">
    <property type="entry name" value="FUMARYLACETOACETATE HYDROLASE DOMAIN-CONTAINING PROTEIN 2A-RELATED"/>
    <property type="match status" value="1"/>
</dbReference>
<dbReference type="GO" id="GO:0046872">
    <property type="term" value="F:metal ion binding"/>
    <property type="evidence" value="ECO:0007669"/>
    <property type="project" value="UniProtKB-KW"/>
</dbReference>
<keyword evidence="5" id="KW-0378">Hydrolase</keyword>
<dbReference type="Pfam" id="PF17648">
    <property type="entry name" value="Luciferase"/>
    <property type="match status" value="1"/>
</dbReference>
<evidence type="ECO:0000259" key="4">
    <source>
        <dbReference type="Pfam" id="PF17648"/>
    </source>
</evidence>
<dbReference type="PANTHER" id="PTHR42796:SF4">
    <property type="entry name" value="FUMARYLACETOACETATE HYDROLASE DOMAIN-CONTAINING PROTEIN 2A"/>
    <property type="match status" value="1"/>
</dbReference>
<evidence type="ECO:0000313" key="5">
    <source>
        <dbReference type="EMBL" id="AYB35679.1"/>
    </source>
</evidence>
<dbReference type="FunFam" id="3.90.850.10:FF:000002">
    <property type="entry name" value="2-hydroxyhepta-2,4-diene-1,7-dioate isomerase"/>
    <property type="match status" value="1"/>
</dbReference>
<evidence type="ECO:0000256" key="2">
    <source>
        <dbReference type="ARBA" id="ARBA00022723"/>
    </source>
</evidence>
<keyword evidence="2" id="KW-0479">Metal-binding</keyword>
<feature type="domain" description="Luciferase" evidence="4">
    <location>
        <begin position="429"/>
        <end position="501"/>
    </location>
</feature>
<dbReference type="GO" id="GO:0019752">
    <property type="term" value="P:carboxylic acid metabolic process"/>
    <property type="evidence" value="ECO:0007669"/>
    <property type="project" value="UniProtKB-ARBA"/>
</dbReference>
<dbReference type="SUPFAM" id="SSF56529">
    <property type="entry name" value="FAH"/>
    <property type="match status" value="1"/>
</dbReference>
<gene>
    <name evidence="5" type="ORF">D4L85_24055</name>
</gene>
<evidence type="ECO:0000256" key="1">
    <source>
        <dbReference type="ARBA" id="ARBA00010211"/>
    </source>
</evidence>
<protein>
    <submittedName>
        <fullName evidence="5">FAA hydrolase family protein</fullName>
    </submittedName>
</protein>
<keyword evidence="6" id="KW-1185">Reference proteome</keyword>
<dbReference type="GO" id="GO:0016787">
    <property type="term" value="F:hydrolase activity"/>
    <property type="evidence" value="ECO:0007669"/>
    <property type="project" value="UniProtKB-KW"/>
</dbReference>
<dbReference type="Pfam" id="PF01557">
    <property type="entry name" value="FAA_hydrolase"/>
    <property type="match status" value="1"/>
</dbReference>
<evidence type="ECO:0000259" key="3">
    <source>
        <dbReference type="Pfam" id="PF01557"/>
    </source>
</evidence>
<feature type="domain" description="Fumarylacetoacetase-like C-terminal" evidence="3">
    <location>
        <begin position="75"/>
        <end position="281"/>
    </location>
</feature>
<comment type="similarity">
    <text evidence="1">Belongs to the FAH family.</text>
</comment>